<proteinExistence type="predicted"/>
<dbReference type="STRING" id="1076256.A0A2H3AN82"/>
<keyword evidence="3" id="KW-1185">Reference proteome</keyword>
<protein>
    <submittedName>
        <fullName evidence="2">Uncharacterized protein</fullName>
    </submittedName>
</protein>
<accession>A0A2H3AN82</accession>
<evidence type="ECO:0000313" key="3">
    <source>
        <dbReference type="Proteomes" id="UP000218334"/>
    </source>
</evidence>
<feature type="region of interest" description="Disordered" evidence="1">
    <location>
        <begin position="28"/>
        <end position="59"/>
    </location>
</feature>
<organism evidence="2 3">
    <name type="scientific">Armillaria solidipes</name>
    <dbReference type="NCBI Taxonomy" id="1076256"/>
    <lineage>
        <taxon>Eukaryota</taxon>
        <taxon>Fungi</taxon>
        <taxon>Dikarya</taxon>
        <taxon>Basidiomycota</taxon>
        <taxon>Agaricomycotina</taxon>
        <taxon>Agaricomycetes</taxon>
        <taxon>Agaricomycetidae</taxon>
        <taxon>Agaricales</taxon>
        <taxon>Marasmiineae</taxon>
        <taxon>Physalacriaceae</taxon>
        <taxon>Armillaria</taxon>
    </lineage>
</organism>
<name>A0A2H3AN82_9AGAR</name>
<dbReference type="EMBL" id="KZ293569">
    <property type="protein sequence ID" value="PBK58234.1"/>
    <property type="molecule type" value="Genomic_DNA"/>
</dbReference>
<dbReference type="AlphaFoldDB" id="A0A2H3AN82"/>
<feature type="non-terminal residue" evidence="2">
    <location>
        <position position="209"/>
    </location>
</feature>
<evidence type="ECO:0000313" key="2">
    <source>
        <dbReference type="EMBL" id="PBK58234.1"/>
    </source>
</evidence>
<evidence type="ECO:0000256" key="1">
    <source>
        <dbReference type="SAM" id="MobiDB-lite"/>
    </source>
</evidence>
<feature type="compositionally biased region" description="Acidic residues" evidence="1">
    <location>
        <begin position="42"/>
        <end position="54"/>
    </location>
</feature>
<dbReference type="Proteomes" id="UP000218334">
    <property type="component" value="Unassembled WGS sequence"/>
</dbReference>
<gene>
    <name evidence="2" type="ORF">ARMSODRAFT_967903</name>
</gene>
<reference evidence="3" key="1">
    <citation type="journal article" date="2017" name="Nat. Ecol. Evol.">
        <title>Genome expansion and lineage-specific genetic innovations in the forest pathogenic fungi Armillaria.</title>
        <authorList>
            <person name="Sipos G."/>
            <person name="Prasanna A.N."/>
            <person name="Walter M.C."/>
            <person name="O'Connor E."/>
            <person name="Balint B."/>
            <person name="Krizsan K."/>
            <person name="Kiss B."/>
            <person name="Hess J."/>
            <person name="Varga T."/>
            <person name="Slot J."/>
            <person name="Riley R."/>
            <person name="Boka B."/>
            <person name="Rigling D."/>
            <person name="Barry K."/>
            <person name="Lee J."/>
            <person name="Mihaltcheva S."/>
            <person name="LaButti K."/>
            <person name="Lipzen A."/>
            <person name="Waldron R."/>
            <person name="Moloney N.M."/>
            <person name="Sperisen C."/>
            <person name="Kredics L."/>
            <person name="Vagvoelgyi C."/>
            <person name="Patrignani A."/>
            <person name="Fitzpatrick D."/>
            <person name="Nagy I."/>
            <person name="Doyle S."/>
            <person name="Anderson J.B."/>
            <person name="Grigoriev I.V."/>
            <person name="Gueldener U."/>
            <person name="Muensterkoetter M."/>
            <person name="Nagy L.G."/>
        </authorList>
    </citation>
    <scope>NUCLEOTIDE SEQUENCE [LARGE SCALE GENOMIC DNA]</scope>
    <source>
        <strain evidence="3">28-4</strain>
    </source>
</reference>
<sequence>MLLLTNRPIYMRLQEFISYAGADVIPSGARGPQPLSSYEDAKGDEEDDDEDADDPPVPKINDQRLLEEFDQGLCNAYFPDSVTQDSFKGTYDGAGVCVNCGGKEYVYHKLGGLQHDPESCEGCAMREKQVMPAWSEEGHPADVVPLPPCTGVQDVIVTGSTDDRHGQAWNDYSYYGRVRHWDGMIGILRVPRDRTLGNWFFYGYIVGGK</sequence>